<keyword evidence="1" id="KW-0472">Membrane</keyword>
<dbReference type="Proteomes" id="UP000218887">
    <property type="component" value="Unassembled WGS sequence"/>
</dbReference>
<keyword evidence="1" id="KW-0812">Transmembrane</keyword>
<gene>
    <name evidence="2" type="ORF">CIL05_05355</name>
</gene>
<organism evidence="2 3">
    <name type="scientific">Virgibacillus profundi</name>
    <dbReference type="NCBI Taxonomy" id="2024555"/>
    <lineage>
        <taxon>Bacteria</taxon>
        <taxon>Bacillati</taxon>
        <taxon>Bacillota</taxon>
        <taxon>Bacilli</taxon>
        <taxon>Bacillales</taxon>
        <taxon>Bacillaceae</taxon>
        <taxon>Virgibacillus</taxon>
    </lineage>
</organism>
<name>A0A2A2IFI3_9BACI</name>
<dbReference type="EMBL" id="NPOA01000003">
    <property type="protein sequence ID" value="PAV30529.1"/>
    <property type="molecule type" value="Genomic_DNA"/>
</dbReference>
<proteinExistence type="predicted"/>
<protein>
    <submittedName>
        <fullName evidence="2">Uncharacterized protein</fullName>
    </submittedName>
</protein>
<feature type="transmembrane region" description="Helical" evidence="1">
    <location>
        <begin position="6"/>
        <end position="29"/>
    </location>
</feature>
<dbReference type="AlphaFoldDB" id="A0A2A2IFI3"/>
<comment type="caution">
    <text evidence="2">The sequence shown here is derived from an EMBL/GenBank/DDBJ whole genome shotgun (WGS) entry which is preliminary data.</text>
</comment>
<evidence type="ECO:0000256" key="1">
    <source>
        <dbReference type="SAM" id="Phobius"/>
    </source>
</evidence>
<dbReference type="RefSeq" id="WP_095654496.1">
    <property type="nucleotide sequence ID" value="NZ_NPOA01000003.1"/>
</dbReference>
<reference evidence="2 3" key="1">
    <citation type="submission" date="2017-08" db="EMBL/GenBank/DDBJ databases">
        <title>Virgibacillus indicus sp. nov. and Virgibacillus profoundi sp. nov, two moderately halophilic bacteria isolated from marine sediment by using the Microfluidic Streak Plate.</title>
        <authorList>
            <person name="Xu B."/>
            <person name="Hu B."/>
            <person name="Wang J."/>
            <person name="Zhu Y."/>
            <person name="Huang L."/>
            <person name="Du W."/>
            <person name="Huang Y."/>
        </authorList>
    </citation>
    <scope>NUCLEOTIDE SEQUENCE [LARGE SCALE GENOMIC DNA]</scope>
    <source>
        <strain evidence="2 3">IO3-P3-H5</strain>
    </source>
</reference>
<feature type="transmembrane region" description="Helical" evidence="1">
    <location>
        <begin position="36"/>
        <end position="61"/>
    </location>
</feature>
<keyword evidence="3" id="KW-1185">Reference proteome</keyword>
<evidence type="ECO:0000313" key="3">
    <source>
        <dbReference type="Proteomes" id="UP000218887"/>
    </source>
</evidence>
<sequence length="80" mass="8489">MYRAFLFHAAAMAGLAIFLVAVLGGFTFLGGTISTILFYVGAIAVLVFGVILIILGIRVLLGYGQCNGHCNKPCKYCNNS</sequence>
<evidence type="ECO:0000313" key="2">
    <source>
        <dbReference type="EMBL" id="PAV30529.1"/>
    </source>
</evidence>
<keyword evidence="1" id="KW-1133">Transmembrane helix</keyword>
<accession>A0A2A2IFI3</accession>